<sequence length="409" mass="46372">MENSNKILIFSTSYLPFVGGAEVAIKEITDRISGVDFDIITSRFDFKLPKNEKIGNVNVYRVGFGFKTLDKLLLPFWGAIKTISLNNKNNYKYYFCVMVTFASGAAYISNIISSKKVPIILNLQEGDSEEHFQNRWFGLINLSWKLALKRSSLVVAISSYLAERAKKFGYKGDIKIIPNGVDIEKFSIFNSQFSKEERQKIRKEIGLEEKDIGLITTSRLVLKNGVGDVIKALPKLPKNIKFVILGEGYLEKELKELAIKLNVSNRIIFKGFVEHPVLNKYLKASDIFIRTSRSEGQGISFLEAMACKLPVIATPVGGIVDFLHDPFFEDDTDNQTGYFCQPENPESIAEAVKRVMGDLQKNSVVENAYNMVKEKYDWDLIAREMNEVFDINRAPKDVSHDMISLNQIK</sequence>
<dbReference type="Proteomes" id="UP000178404">
    <property type="component" value="Unassembled WGS sequence"/>
</dbReference>
<evidence type="ECO:0008006" key="6">
    <source>
        <dbReference type="Google" id="ProtNLM"/>
    </source>
</evidence>
<dbReference type="GO" id="GO:0016757">
    <property type="term" value="F:glycosyltransferase activity"/>
    <property type="evidence" value="ECO:0007669"/>
    <property type="project" value="InterPro"/>
</dbReference>
<dbReference type="PANTHER" id="PTHR12526">
    <property type="entry name" value="GLYCOSYLTRANSFERASE"/>
    <property type="match status" value="1"/>
</dbReference>
<feature type="transmembrane region" description="Helical" evidence="1">
    <location>
        <begin position="93"/>
        <end position="112"/>
    </location>
</feature>
<protein>
    <recommendedName>
        <fullName evidence="6">Glycosyl transferase family 1 domain-containing protein</fullName>
    </recommendedName>
</protein>
<dbReference type="CDD" id="cd03801">
    <property type="entry name" value="GT4_PimA-like"/>
    <property type="match status" value="1"/>
</dbReference>
<comment type="caution">
    <text evidence="4">The sequence shown here is derived from an EMBL/GenBank/DDBJ whole genome shotgun (WGS) entry which is preliminary data.</text>
</comment>
<dbReference type="InterPro" id="IPR028098">
    <property type="entry name" value="Glyco_trans_4-like_N"/>
</dbReference>
<evidence type="ECO:0000259" key="3">
    <source>
        <dbReference type="Pfam" id="PF13439"/>
    </source>
</evidence>
<organism evidence="4 5">
    <name type="scientific">Candidatus Zambryskibacteria bacterium RIFCSPLOWO2_01_FULL_35_19</name>
    <dbReference type="NCBI Taxonomy" id="1802757"/>
    <lineage>
        <taxon>Bacteria</taxon>
        <taxon>Candidatus Zambryskiibacteriota</taxon>
    </lineage>
</organism>
<keyword evidence="1" id="KW-0472">Membrane</keyword>
<keyword evidence="1" id="KW-1133">Transmembrane helix</keyword>
<name>A0A1G2TZY4_9BACT</name>
<dbReference type="SUPFAM" id="SSF53756">
    <property type="entry name" value="UDP-Glycosyltransferase/glycogen phosphorylase"/>
    <property type="match status" value="1"/>
</dbReference>
<evidence type="ECO:0000313" key="5">
    <source>
        <dbReference type="Proteomes" id="UP000178404"/>
    </source>
</evidence>
<evidence type="ECO:0000256" key="1">
    <source>
        <dbReference type="SAM" id="Phobius"/>
    </source>
</evidence>
<dbReference type="Pfam" id="PF00534">
    <property type="entry name" value="Glycos_transf_1"/>
    <property type="match status" value="1"/>
</dbReference>
<evidence type="ECO:0000313" key="4">
    <source>
        <dbReference type="EMBL" id="OHB02180.1"/>
    </source>
</evidence>
<dbReference type="Pfam" id="PF13439">
    <property type="entry name" value="Glyco_transf_4"/>
    <property type="match status" value="1"/>
</dbReference>
<feature type="domain" description="Glycosyltransferase subfamily 4-like N-terminal" evidence="3">
    <location>
        <begin position="18"/>
        <end position="184"/>
    </location>
</feature>
<reference evidence="4 5" key="1">
    <citation type="journal article" date="2016" name="Nat. Commun.">
        <title>Thousands of microbial genomes shed light on interconnected biogeochemical processes in an aquifer system.</title>
        <authorList>
            <person name="Anantharaman K."/>
            <person name="Brown C.T."/>
            <person name="Hug L.A."/>
            <person name="Sharon I."/>
            <person name="Castelle C.J."/>
            <person name="Probst A.J."/>
            <person name="Thomas B.C."/>
            <person name="Singh A."/>
            <person name="Wilkins M.J."/>
            <person name="Karaoz U."/>
            <person name="Brodie E.L."/>
            <person name="Williams K.H."/>
            <person name="Hubbard S.S."/>
            <person name="Banfield J.F."/>
        </authorList>
    </citation>
    <scope>NUCLEOTIDE SEQUENCE [LARGE SCALE GENOMIC DNA]</scope>
</reference>
<keyword evidence="1" id="KW-0812">Transmembrane</keyword>
<accession>A0A1G2TZY4</accession>
<gene>
    <name evidence="4" type="ORF">A3A90_02270</name>
</gene>
<feature type="domain" description="Glycosyl transferase family 1" evidence="2">
    <location>
        <begin position="198"/>
        <end position="369"/>
    </location>
</feature>
<proteinExistence type="predicted"/>
<dbReference type="AlphaFoldDB" id="A0A1G2TZY4"/>
<dbReference type="InterPro" id="IPR001296">
    <property type="entry name" value="Glyco_trans_1"/>
</dbReference>
<evidence type="ECO:0000259" key="2">
    <source>
        <dbReference type="Pfam" id="PF00534"/>
    </source>
</evidence>
<dbReference type="EMBL" id="MHWA01000006">
    <property type="protein sequence ID" value="OHB02180.1"/>
    <property type="molecule type" value="Genomic_DNA"/>
</dbReference>
<dbReference type="PANTHER" id="PTHR12526:SF625">
    <property type="entry name" value="PHOSPHATIDYLINOSITOL GLYCAN-CLASS A"/>
    <property type="match status" value="1"/>
</dbReference>
<dbReference type="Gene3D" id="3.40.50.2000">
    <property type="entry name" value="Glycogen Phosphorylase B"/>
    <property type="match status" value="2"/>
</dbReference>